<reference evidence="7" key="1">
    <citation type="submission" date="2021-02" db="EMBL/GenBank/DDBJ databases">
        <title>Infant gut strain persistence is associated with maternal origin, phylogeny, and functional potential including surface adhesion and iron acquisition.</title>
        <authorList>
            <person name="Lou Y.C."/>
        </authorList>
    </citation>
    <scope>NUCLEOTIDE SEQUENCE</scope>
    <source>
        <strain evidence="7">L3_108_031G1_dasL3_108_031G1_concoct_20</strain>
    </source>
</reference>
<dbReference type="Proteomes" id="UP000778864">
    <property type="component" value="Unassembled WGS sequence"/>
</dbReference>
<name>A0A943A3D5_VEIPA</name>
<dbReference type="InterPro" id="IPR013766">
    <property type="entry name" value="Thioredoxin_domain"/>
</dbReference>
<evidence type="ECO:0000313" key="7">
    <source>
        <dbReference type="EMBL" id="MBS4893395.1"/>
    </source>
</evidence>
<dbReference type="PROSITE" id="PS51355">
    <property type="entry name" value="GLUTATHIONE_PEROXID_3"/>
    <property type="match status" value="1"/>
</dbReference>
<evidence type="ECO:0000256" key="1">
    <source>
        <dbReference type="ARBA" id="ARBA00006926"/>
    </source>
</evidence>
<comment type="similarity">
    <text evidence="1 5">Belongs to the glutathione peroxidase family.</text>
</comment>
<accession>A0A943A3D5</accession>
<evidence type="ECO:0000256" key="3">
    <source>
        <dbReference type="ARBA" id="ARBA00023002"/>
    </source>
</evidence>
<dbReference type="InterPro" id="IPR000889">
    <property type="entry name" value="Glutathione_peroxidase"/>
</dbReference>
<dbReference type="PANTHER" id="PTHR11592">
    <property type="entry name" value="GLUTATHIONE PEROXIDASE"/>
    <property type="match status" value="1"/>
</dbReference>
<dbReference type="PROSITE" id="PS00460">
    <property type="entry name" value="GLUTATHIONE_PEROXID_1"/>
    <property type="match status" value="1"/>
</dbReference>
<dbReference type="PANTHER" id="PTHR11592:SF78">
    <property type="entry name" value="GLUTATHIONE PEROXIDASE"/>
    <property type="match status" value="1"/>
</dbReference>
<feature type="domain" description="Thioredoxin" evidence="6">
    <location>
        <begin position="1"/>
        <end position="180"/>
    </location>
</feature>
<dbReference type="CDD" id="cd00340">
    <property type="entry name" value="GSH_Peroxidase"/>
    <property type="match status" value="1"/>
</dbReference>
<dbReference type="PROSITE" id="PS51352">
    <property type="entry name" value="THIOREDOXIN_2"/>
    <property type="match status" value="1"/>
</dbReference>
<keyword evidence="3 5" id="KW-0560">Oxidoreductase</keyword>
<dbReference type="Gene3D" id="3.40.30.10">
    <property type="entry name" value="Glutaredoxin"/>
    <property type="match status" value="1"/>
</dbReference>
<dbReference type="GO" id="GO:0034599">
    <property type="term" value="P:cellular response to oxidative stress"/>
    <property type="evidence" value="ECO:0007669"/>
    <property type="project" value="TreeGrafter"/>
</dbReference>
<dbReference type="GO" id="GO:0004601">
    <property type="term" value="F:peroxidase activity"/>
    <property type="evidence" value="ECO:0007669"/>
    <property type="project" value="UniProtKB-KW"/>
</dbReference>
<evidence type="ECO:0000256" key="5">
    <source>
        <dbReference type="RuleBase" id="RU000499"/>
    </source>
</evidence>
<comment type="caution">
    <text evidence="7">The sequence shown here is derived from an EMBL/GenBank/DDBJ whole genome shotgun (WGS) entry which is preliminary data.</text>
</comment>
<feature type="active site" evidence="4">
    <location>
        <position position="35"/>
    </location>
</feature>
<dbReference type="EMBL" id="JAGZMU010000003">
    <property type="protein sequence ID" value="MBS4893395.1"/>
    <property type="molecule type" value="Genomic_DNA"/>
</dbReference>
<dbReference type="Pfam" id="PF00255">
    <property type="entry name" value="GSHPx"/>
    <property type="match status" value="1"/>
</dbReference>
<dbReference type="AlphaFoldDB" id="A0A943A3D5"/>
<evidence type="ECO:0000256" key="4">
    <source>
        <dbReference type="PIRSR" id="PIRSR000303-1"/>
    </source>
</evidence>
<dbReference type="PIRSF" id="PIRSF000303">
    <property type="entry name" value="Glutathion_perox"/>
    <property type="match status" value="1"/>
</dbReference>
<dbReference type="PRINTS" id="PR01011">
    <property type="entry name" value="GLUTPROXDASE"/>
</dbReference>
<dbReference type="SUPFAM" id="SSF52833">
    <property type="entry name" value="Thioredoxin-like"/>
    <property type="match status" value="1"/>
</dbReference>
<keyword evidence="2 5" id="KW-0575">Peroxidase</keyword>
<dbReference type="InterPro" id="IPR029759">
    <property type="entry name" value="GPX_AS"/>
</dbReference>
<dbReference type="InterPro" id="IPR036249">
    <property type="entry name" value="Thioredoxin-like_sf"/>
</dbReference>
<evidence type="ECO:0000256" key="2">
    <source>
        <dbReference type="ARBA" id="ARBA00022559"/>
    </source>
</evidence>
<proteinExistence type="inferred from homology"/>
<dbReference type="RefSeq" id="WP_278467482.1">
    <property type="nucleotide sequence ID" value="NZ_JAGZMU010000003.1"/>
</dbReference>
<evidence type="ECO:0000259" key="6">
    <source>
        <dbReference type="PROSITE" id="PS51352"/>
    </source>
</evidence>
<evidence type="ECO:0000313" key="8">
    <source>
        <dbReference type="Proteomes" id="UP000778864"/>
    </source>
</evidence>
<protein>
    <recommendedName>
        <fullName evidence="5">Glutathione peroxidase</fullName>
    </recommendedName>
</protein>
<gene>
    <name evidence="7" type="ORF">KHZ90_06410</name>
</gene>
<dbReference type="FunFam" id="3.40.30.10:FF:000010">
    <property type="entry name" value="Glutathione peroxidase"/>
    <property type="match status" value="1"/>
</dbReference>
<organism evidence="7 8">
    <name type="scientific">Veillonella parvula</name>
    <name type="common">Staphylococcus parvulus</name>
    <dbReference type="NCBI Taxonomy" id="29466"/>
    <lineage>
        <taxon>Bacteria</taxon>
        <taxon>Bacillati</taxon>
        <taxon>Bacillota</taxon>
        <taxon>Negativicutes</taxon>
        <taxon>Veillonellales</taxon>
        <taxon>Veillonellaceae</taxon>
        <taxon>Veillonella</taxon>
    </lineage>
</organism>
<sequence>MSVYQFSLPTKSGELQSLQTFEGKVLIIVNTASKCGFTHQYEGLEALYKQYKEQGLEIIAVPSNQFGEEEPGSNNEIQSFCKLNYGVTFTVMGKADVRDESALDLFKYMIREQPFQGFPPSDKTEMLTNYLNGIDPNYLKDDEVKWNFTKFVIDRKGNVVGRFEPVVKPIEMEAFIKKLI</sequence>